<comment type="caution">
    <text evidence="2">The sequence shown here is derived from an EMBL/GenBank/DDBJ whole genome shotgun (WGS) entry which is preliminary data.</text>
</comment>
<evidence type="ECO:0000259" key="1">
    <source>
        <dbReference type="Pfam" id="PF01548"/>
    </source>
</evidence>
<name>A0A4R3R648_9HYPH</name>
<dbReference type="AlphaFoldDB" id="A0A4R3R648"/>
<evidence type="ECO:0000313" key="4">
    <source>
        <dbReference type="Proteomes" id="UP000295507"/>
    </source>
</evidence>
<keyword evidence="5" id="KW-1185">Reference proteome</keyword>
<evidence type="ECO:0000313" key="2">
    <source>
        <dbReference type="EMBL" id="TCU30613.1"/>
    </source>
</evidence>
<dbReference type="EMBL" id="SMBJ01000001">
    <property type="protein sequence ID" value="TCU30613.1"/>
    <property type="molecule type" value="Genomic_DNA"/>
</dbReference>
<dbReference type="EMBL" id="SMBK01000001">
    <property type="protein sequence ID" value="TCU41375.1"/>
    <property type="molecule type" value="Genomic_DNA"/>
</dbReference>
<dbReference type="GO" id="GO:0004803">
    <property type="term" value="F:transposase activity"/>
    <property type="evidence" value="ECO:0007669"/>
    <property type="project" value="InterPro"/>
</dbReference>
<dbReference type="Pfam" id="PF01548">
    <property type="entry name" value="DEDD_Tnp_IS110"/>
    <property type="match status" value="1"/>
</dbReference>
<sequence length="103" mass="11787">MFGSLEYRKEGGPNTYRVTVYLLEVIELADTYPEKAVQLSKTDKIDAFVLTDYGRRMETRLLCQPSVEQAELTYLLSRYKQLSHMIVQEKKPPGPPTAACRPC</sequence>
<evidence type="ECO:0000313" key="3">
    <source>
        <dbReference type="EMBL" id="TCU41375.1"/>
    </source>
</evidence>
<dbReference type="GO" id="GO:0003677">
    <property type="term" value="F:DNA binding"/>
    <property type="evidence" value="ECO:0007669"/>
    <property type="project" value="InterPro"/>
</dbReference>
<reference evidence="4 5" key="1">
    <citation type="submission" date="2019-03" db="EMBL/GenBank/DDBJ databases">
        <title>Genomic Encyclopedia of Type Strains, Phase IV (KMG-V): Genome sequencing to study the core and pangenomes of soil and plant-associated prokaryotes.</title>
        <authorList>
            <person name="Whitman W."/>
        </authorList>
    </citation>
    <scope>NUCLEOTIDE SEQUENCE [LARGE SCALE GENOMIC DNA]</scope>
    <source>
        <strain evidence="2 5">Gr42</strain>
        <strain evidence="3 4">IE4868</strain>
    </source>
</reference>
<dbReference type="InterPro" id="IPR002525">
    <property type="entry name" value="Transp_IS110-like_N"/>
</dbReference>
<proteinExistence type="predicted"/>
<feature type="domain" description="Transposase IS110-like N-terminal" evidence="1">
    <location>
        <begin position="30"/>
        <end position="90"/>
    </location>
</feature>
<dbReference type="Proteomes" id="UP000295547">
    <property type="component" value="Unassembled WGS sequence"/>
</dbReference>
<evidence type="ECO:0000313" key="5">
    <source>
        <dbReference type="Proteomes" id="UP000295547"/>
    </source>
</evidence>
<organism evidence="2 5">
    <name type="scientific">Rhizobium azibense</name>
    <dbReference type="NCBI Taxonomy" id="1136135"/>
    <lineage>
        <taxon>Bacteria</taxon>
        <taxon>Pseudomonadati</taxon>
        <taxon>Pseudomonadota</taxon>
        <taxon>Alphaproteobacteria</taxon>
        <taxon>Hyphomicrobiales</taxon>
        <taxon>Rhizobiaceae</taxon>
        <taxon>Rhizobium/Agrobacterium group</taxon>
        <taxon>Rhizobium</taxon>
    </lineage>
</organism>
<accession>A0A4R3R648</accession>
<gene>
    <name evidence="3" type="ORF">EV129_101666</name>
    <name evidence="2" type="ORF">EV130_101184</name>
</gene>
<dbReference type="GO" id="GO:0006313">
    <property type="term" value="P:DNA transposition"/>
    <property type="evidence" value="ECO:0007669"/>
    <property type="project" value="InterPro"/>
</dbReference>
<protein>
    <submittedName>
        <fullName evidence="2">Transposase</fullName>
    </submittedName>
</protein>
<dbReference type="Proteomes" id="UP000295507">
    <property type="component" value="Unassembled WGS sequence"/>
</dbReference>